<feature type="transmembrane region" description="Helical" evidence="1">
    <location>
        <begin position="249"/>
        <end position="270"/>
    </location>
</feature>
<feature type="transmembrane region" description="Helical" evidence="1">
    <location>
        <begin position="282"/>
        <end position="299"/>
    </location>
</feature>
<keyword evidence="1" id="KW-0472">Membrane</keyword>
<evidence type="ECO:0000313" key="2">
    <source>
        <dbReference type="EMBL" id="SEL00231.1"/>
    </source>
</evidence>
<dbReference type="Proteomes" id="UP000186015">
    <property type="component" value="Unassembled WGS sequence"/>
</dbReference>
<feature type="transmembrane region" description="Helical" evidence="1">
    <location>
        <begin position="86"/>
        <end position="108"/>
    </location>
</feature>
<gene>
    <name evidence="2" type="ORF">SAMN05216469_10985</name>
</gene>
<dbReference type="OrthoDB" id="1816431at2"/>
<evidence type="ECO:0000313" key="3">
    <source>
        <dbReference type="Proteomes" id="UP000186015"/>
    </source>
</evidence>
<protein>
    <submittedName>
        <fullName evidence="2">Uncharacterized protein</fullName>
    </submittedName>
</protein>
<accession>A0A1H7LMR4</accession>
<dbReference type="RefSeq" id="WP_074833788.1">
    <property type="nucleotide sequence ID" value="NZ_FOAT01000009.1"/>
</dbReference>
<feature type="transmembrane region" description="Helical" evidence="1">
    <location>
        <begin position="55"/>
        <end position="74"/>
    </location>
</feature>
<keyword evidence="1" id="KW-0812">Transmembrane</keyword>
<dbReference type="AlphaFoldDB" id="A0A1H7LMR4"/>
<proteinExistence type="predicted"/>
<keyword evidence="1" id="KW-1133">Transmembrane helix</keyword>
<sequence length="379" mass="43379">MDIFRKKEKESIYNQYSNYKRSDKGQSRFRPITGYEYESIPNNYKSKLRMFMGKGGLGLLFTAFFVLGSIKYTADQFISGDKDRYISLMIFGSVDLFMLVIFAMITAFHLDKLVRRDSLAAAGEVLEVNVVRRGRGGIMYADHTIAVHATREIVVIRYYKPFYAGTTVLIVKSPKMNFNLVPISRDAADMNYIGSDYSAEISEHSIVNIGDLSEYQKTPFTAVRKHYLDREEFLAIPKKYRSVRPFSRGLASGSWVVFTAITAFMCVLLAKFIQARDIEKAFPLFGGVLCIIIIELLLTKEVFRTPLKLGRTYCIDCVVIRKEKFSGQCIVSIILPESKQYVDNIRIDPMVFDSIETNTNVWLYFNMKYADAKFVSGIF</sequence>
<name>A0A1H7LMR4_RUMAL</name>
<dbReference type="EMBL" id="FOAT01000009">
    <property type="protein sequence ID" value="SEL00231.1"/>
    <property type="molecule type" value="Genomic_DNA"/>
</dbReference>
<evidence type="ECO:0000256" key="1">
    <source>
        <dbReference type="SAM" id="Phobius"/>
    </source>
</evidence>
<reference evidence="2 3" key="1">
    <citation type="submission" date="2016-10" db="EMBL/GenBank/DDBJ databases">
        <authorList>
            <person name="de Groot N.N."/>
        </authorList>
    </citation>
    <scope>NUCLEOTIDE SEQUENCE [LARGE SCALE GENOMIC DNA]</scope>
    <source>
        <strain evidence="2 3">KH2T6</strain>
    </source>
</reference>
<organism evidence="2 3">
    <name type="scientific">Ruminococcus albus</name>
    <dbReference type="NCBI Taxonomy" id="1264"/>
    <lineage>
        <taxon>Bacteria</taxon>
        <taxon>Bacillati</taxon>
        <taxon>Bacillota</taxon>
        <taxon>Clostridia</taxon>
        <taxon>Eubacteriales</taxon>
        <taxon>Oscillospiraceae</taxon>
        <taxon>Ruminococcus</taxon>
    </lineage>
</organism>